<dbReference type="AlphaFoldDB" id="A0A9N9JK99"/>
<feature type="non-terminal residue" evidence="1">
    <location>
        <position position="1"/>
    </location>
</feature>
<proteinExistence type="predicted"/>
<gene>
    <name evidence="1" type="ORF">RFULGI_LOCUS16269</name>
</gene>
<feature type="non-terminal residue" evidence="1">
    <location>
        <position position="50"/>
    </location>
</feature>
<organism evidence="1 2">
    <name type="scientific">Racocetra fulgida</name>
    <dbReference type="NCBI Taxonomy" id="60492"/>
    <lineage>
        <taxon>Eukaryota</taxon>
        <taxon>Fungi</taxon>
        <taxon>Fungi incertae sedis</taxon>
        <taxon>Mucoromycota</taxon>
        <taxon>Glomeromycotina</taxon>
        <taxon>Glomeromycetes</taxon>
        <taxon>Diversisporales</taxon>
        <taxon>Gigasporaceae</taxon>
        <taxon>Racocetra</taxon>
    </lineage>
</organism>
<evidence type="ECO:0000313" key="1">
    <source>
        <dbReference type="EMBL" id="CAG8786069.1"/>
    </source>
</evidence>
<sequence length="50" mass="5687">SLTSFESIVASQQQQLDHIIKTEELLRVSNKISEQETDIKSLKSQIREAS</sequence>
<accession>A0A9N9JK99</accession>
<dbReference type="OrthoDB" id="2555519at2759"/>
<reference evidence="1" key="1">
    <citation type="submission" date="2021-06" db="EMBL/GenBank/DDBJ databases">
        <authorList>
            <person name="Kallberg Y."/>
            <person name="Tangrot J."/>
            <person name="Rosling A."/>
        </authorList>
    </citation>
    <scope>NUCLEOTIDE SEQUENCE</scope>
    <source>
        <strain evidence="1">IN212</strain>
    </source>
</reference>
<keyword evidence="2" id="KW-1185">Reference proteome</keyword>
<evidence type="ECO:0000313" key="2">
    <source>
        <dbReference type="Proteomes" id="UP000789396"/>
    </source>
</evidence>
<dbReference type="Proteomes" id="UP000789396">
    <property type="component" value="Unassembled WGS sequence"/>
</dbReference>
<name>A0A9N9JK99_9GLOM</name>
<dbReference type="EMBL" id="CAJVPZ010056735">
    <property type="protein sequence ID" value="CAG8786069.1"/>
    <property type="molecule type" value="Genomic_DNA"/>
</dbReference>
<protein>
    <submittedName>
        <fullName evidence="1">164_t:CDS:1</fullName>
    </submittedName>
</protein>
<comment type="caution">
    <text evidence="1">The sequence shown here is derived from an EMBL/GenBank/DDBJ whole genome shotgun (WGS) entry which is preliminary data.</text>
</comment>